<dbReference type="PANTHER" id="PTHR10622:SF10">
    <property type="entry name" value="HET DOMAIN-CONTAINING PROTEIN"/>
    <property type="match status" value="1"/>
</dbReference>
<dbReference type="EMBL" id="JAWRVE010000294">
    <property type="protein sequence ID" value="KAL1845788.1"/>
    <property type="molecule type" value="Genomic_DNA"/>
</dbReference>
<keyword evidence="3" id="KW-1185">Reference proteome</keyword>
<evidence type="ECO:0000313" key="2">
    <source>
        <dbReference type="EMBL" id="KAL1845788.1"/>
    </source>
</evidence>
<evidence type="ECO:0000259" key="1">
    <source>
        <dbReference type="Pfam" id="PF06985"/>
    </source>
</evidence>
<name>A0ABR3VV94_9PEZI</name>
<dbReference type="Proteomes" id="UP001583177">
    <property type="component" value="Unassembled WGS sequence"/>
</dbReference>
<sequence length="600" mass="68111">MRLINARSLKIEEFGPRDLPKYAILSHTWGRSEPTLAEWHSAVTRRWNASKPGFAKVLATCKQARRDVLSHVWVDTVCIDKTSSAELSEAINSMFAWYEKAEVCYVYLADVPSQPRGSDLLDIMRTSRWFSRGWTLQELIAPDHVVFYSQSWSHLGTKKALSSFLSAVSGIDQLCIRNERALRNYSIAQRMSWVADRVTTRPEDIAYCLLGIFGINMPLLYGEGEKAFIRLQEEIIRQYDDHSVLAFDTLLSKNSLLADHPQHFRHMRDIQPRLHSRITPPFALTNAGLSLRTPLIQTLSPNLVLAVLNCVEVDITKRILKSQVCLPLLGKNGAYMRARAPFRLIMKSFSETNILSVQTEIEDLTTSEVTEYLVSHFTKVYPAFGYELDLTLNGLEEDVIETAGFMLTFPRGMGKFRLVEAYPPESLQRSTSFFNPPLTGSGQPFAHGLLVFHLSQETPEFRTPSKLKIGVYLAQAMDGLGDALGGQWMCVLVRLPDTTIFQNPYEDLYNRCKKSWQFKNPDDWSHYDHRGKCIVAARSRFRLQEPTCQAVLPLVMVEIVFDADVLVQELGLDTAALRFWTGGYGHSQVELGNEIVFGER</sequence>
<comment type="caution">
    <text evidence="2">The sequence shown here is derived from an EMBL/GenBank/DDBJ whole genome shotgun (WGS) entry which is preliminary data.</text>
</comment>
<feature type="domain" description="Heterokaryon incompatibility" evidence="1">
    <location>
        <begin position="22"/>
        <end position="110"/>
    </location>
</feature>
<protein>
    <recommendedName>
        <fullName evidence="1">Heterokaryon incompatibility domain-containing protein</fullName>
    </recommendedName>
</protein>
<gene>
    <name evidence="2" type="ORF">Daus18300_014446</name>
</gene>
<dbReference type="InterPro" id="IPR010730">
    <property type="entry name" value="HET"/>
</dbReference>
<evidence type="ECO:0000313" key="3">
    <source>
        <dbReference type="Proteomes" id="UP001583177"/>
    </source>
</evidence>
<reference evidence="2 3" key="1">
    <citation type="journal article" date="2024" name="IMA Fungus">
        <title>IMA Genome - F19 : A genome assembly and annotation guide to empower mycologists, including annotated draft genome sequences of Ceratocystis pirilliformis, Diaporthe australafricana, Fusarium ophioides, Paecilomyces lecythidis, and Sporothrix stenoceras.</title>
        <authorList>
            <person name="Aylward J."/>
            <person name="Wilson A.M."/>
            <person name="Visagie C.M."/>
            <person name="Spraker J."/>
            <person name="Barnes I."/>
            <person name="Buitendag C."/>
            <person name="Ceriani C."/>
            <person name="Del Mar Angel L."/>
            <person name="du Plessis D."/>
            <person name="Fuchs T."/>
            <person name="Gasser K."/>
            <person name="Kramer D."/>
            <person name="Li W."/>
            <person name="Munsamy K."/>
            <person name="Piso A."/>
            <person name="Price J.L."/>
            <person name="Sonnekus B."/>
            <person name="Thomas C."/>
            <person name="van der Nest A."/>
            <person name="van Dijk A."/>
            <person name="van Heerden A."/>
            <person name="van Vuuren N."/>
            <person name="Yilmaz N."/>
            <person name="Duong T.A."/>
            <person name="van der Merwe N.A."/>
            <person name="Wingfield M.J."/>
            <person name="Wingfield B.D."/>
        </authorList>
    </citation>
    <scope>NUCLEOTIDE SEQUENCE [LARGE SCALE GENOMIC DNA]</scope>
    <source>
        <strain evidence="2 3">CMW 18300</strain>
    </source>
</reference>
<dbReference type="Pfam" id="PF06985">
    <property type="entry name" value="HET"/>
    <property type="match status" value="1"/>
</dbReference>
<proteinExistence type="predicted"/>
<accession>A0ABR3VV94</accession>
<organism evidence="2 3">
    <name type="scientific">Diaporthe australafricana</name>
    <dbReference type="NCBI Taxonomy" id="127596"/>
    <lineage>
        <taxon>Eukaryota</taxon>
        <taxon>Fungi</taxon>
        <taxon>Dikarya</taxon>
        <taxon>Ascomycota</taxon>
        <taxon>Pezizomycotina</taxon>
        <taxon>Sordariomycetes</taxon>
        <taxon>Sordariomycetidae</taxon>
        <taxon>Diaporthales</taxon>
        <taxon>Diaporthaceae</taxon>
        <taxon>Diaporthe</taxon>
    </lineage>
</organism>
<dbReference type="PANTHER" id="PTHR10622">
    <property type="entry name" value="HET DOMAIN-CONTAINING PROTEIN"/>
    <property type="match status" value="1"/>
</dbReference>